<evidence type="ECO:0000313" key="1">
    <source>
        <dbReference type="EMBL" id="OXC78618.1"/>
    </source>
</evidence>
<gene>
    <name evidence="1" type="ORF">BSU04_10840</name>
</gene>
<accession>A0A226X6Z6</accession>
<dbReference type="InterPro" id="IPR047985">
    <property type="entry name" value="StbB-like"/>
</dbReference>
<dbReference type="SUPFAM" id="SSF52540">
    <property type="entry name" value="P-loop containing nucleoside triphosphate hydrolases"/>
    <property type="match status" value="1"/>
</dbReference>
<dbReference type="Proteomes" id="UP000214720">
    <property type="component" value="Unassembled WGS sequence"/>
</dbReference>
<reference evidence="2" key="1">
    <citation type="submission" date="2017-01" db="EMBL/GenBank/DDBJ databases">
        <title>Genome Analysis of Deinococcus marmoris KOPRI26562.</title>
        <authorList>
            <person name="Kim J.H."/>
            <person name="Oh H.-M."/>
        </authorList>
    </citation>
    <scope>NUCLEOTIDE SEQUENCE [LARGE SCALE GENOMIC DNA]</scope>
    <source>
        <strain evidence="2">PAMC 26633</strain>
    </source>
</reference>
<dbReference type="EMBL" id="MTHB01000057">
    <property type="protein sequence ID" value="OXC78618.1"/>
    <property type="molecule type" value="Genomic_DNA"/>
</dbReference>
<dbReference type="NCBIfam" id="NF041292">
    <property type="entry name" value="StbB"/>
    <property type="match status" value="1"/>
</dbReference>
<dbReference type="InterPro" id="IPR027417">
    <property type="entry name" value="P-loop_NTPase"/>
</dbReference>
<organism evidence="1 2">
    <name type="scientific">Caballeronia sordidicola</name>
    <name type="common">Burkholderia sordidicola</name>
    <dbReference type="NCBI Taxonomy" id="196367"/>
    <lineage>
        <taxon>Bacteria</taxon>
        <taxon>Pseudomonadati</taxon>
        <taxon>Pseudomonadota</taxon>
        <taxon>Betaproteobacteria</taxon>
        <taxon>Burkholderiales</taxon>
        <taxon>Burkholderiaceae</taxon>
        <taxon>Caballeronia</taxon>
    </lineage>
</organism>
<protein>
    <submittedName>
        <fullName evidence="1">Stability protein StdB</fullName>
    </submittedName>
</protein>
<dbReference type="Gene3D" id="3.40.50.300">
    <property type="entry name" value="P-loop containing nucleotide triphosphate hydrolases"/>
    <property type="match status" value="1"/>
</dbReference>
<sequence>MKIAVINFSGNVGKSTVVRHLLAPRMPDAEIFAIESINSDEMENNAQAKRMRGEEFGKLYARLLTVDSAIVDVGASNVEEFDLRMDEYDGSYDVFDLFVLPTLADAKQQKDTRATIEALSLKGVEPGKIRVLFNKAPKPSQEPLSQAYSQIFHTHERDQLFVLDPEVVLYQSGVFSAAAEAGVTVHELAGSRDHYKALLGEATTDSEKERLGFLIANASMAVGVDKQLESVFRALMG</sequence>
<dbReference type="RefSeq" id="WP_089160515.1">
    <property type="nucleotide sequence ID" value="NZ_MTHB01000057.1"/>
</dbReference>
<dbReference type="OrthoDB" id="5877230at2"/>
<name>A0A226X6Z6_CABSO</name>
<dbReference type="AlphaFoldDB" id="A0A226X6Z6"/>
<comment type="caution">
    <text evidence="1">The sequence shown here is derived from an EMBL/GenBank/DDBJ whole genome shotgun (WGS) entry which is preliminary data.</text>
</comment>
<proteinExistence type="predicted"/>
<evidence type="ECO:0000313" key="2">
    <source>
        <dbReference type="Proteomes" id="UP000214720"/>
    </source>
</evidence>